<dbReference type="GO" id="GO:0008270">
    <property type="term" value="F:zinc ion binding"/>
    <property type="evidence" value="ECO:0007669"/>
    <property type="project" value="UniProtKB-KW"/>
</dbReference>
<gene>
    <name evidence="9" type="ORF">Cgig2_028370</name>
</gene>
<keyword evidence="6" id="KW-1133">Transmembrane helix</keyword>
<keyword evidence="6" id="KW-0812">Transmembrane</keyword>
<dbReference type="InterPro" id="IPR013083">
    <property type="entry name" value="Znf_RING/FYVE/PHD"/>
</dbReference>
<dbReference type="Pfam" id="PF13832">
    <property type="entry name" value="zf-HC5HC2H_2"/>
    <property type="match status" value="1"/>
</dbReference>
<dbReference type="GO" id="GO:0005634">
    <property type="term" value="C:nucleus"/>
    <property type="evidence" value="ECO:0007669"/>
    <property type="project" value="UniProtKB-ARBA"/>
</dbReference>
<name>A0A9Q1K1Q5_9CARY</name>
<evidence type="ECO:0000313" key="10">
    <source>
        <dbReference type="Proteomes" id="UP001153076"/>
    </source>
</evidence>
<feature type="transmembrane region" description="Helical" evidence="6">
    <location>
        <begin position="46"/>
        <end position="68"/>
    </location>
</feature>
<evidence type="ECO:0000256" key="2">
    <source>
        <dbReference type="ARBA" id="ARBA00022771"/>
    </source>
</evidence>
<dbReference type="GO" id="GO:0006357">
    <property type="term" value="P:regulation of transcription by RNA polymerase II"/>
    <property type="evidence" value="ECO:0007669"/>
    <property type="project" value="TreeGrafter"/>
</dbReference>
<feature type="compositionally biased region" description="Acidic residues" evidence="5">
    <location>
        <begin position="136"/>
        <end position="153"/>
    </location>
</feature>
<dbReference type="Pfam" id="PF00855">
    <property type="entry name" value="PWWP"/>
    <property type="match status" value="1"/>
</dbReference>
<evidence type="ECO:0000256" key="3">
    <source>
        <dbReference type="ARBA" id="ARBA00022833"/>
    </source>
</evidence>
<dbReference type="OrthoDB" id="308383at2759"/>
<protein>
    <submittedName>
        <fullName evidence="9">Uncharacterized protein</fullName>
    </submittedName>
</protein>
<dbReference type="PROSITE" id="PS51805">
    <property type="entry name" value="EPHD"/>
    <property type="match status" value="1"/>
</dbReference>
<dbReference type="Gene3D" id="2.30.30.140">
    <property type="match status" value="1"/>
</dbReference>
<keyword evidence="2" id="KW-0863">Zinc-finger</keyword>
<evidence type="ECO:0000259" key="8">
    <source>
        <dbReference type="PROSITE" id="PS51805"/>
    </source>
</evidence>
<dbReference type="Gene3D" id="3.30.40.10">
    <property type="entry name" value="Zinc/RING finger domain, C3HC4 (zinc finger)"/>
    <property type="match status" value="1"/>
</dbReference>
<dbReference type="Proteomes" id="UP001153076">
    <property type="component" value="Unassembled WGS sequence"/>
</dbReference>
<feature type="region of interest" description="Disordered" evidence="5">
    <location>
        <begin position="92"/>
        <end position="159"/>
    </location>
</feature>
<dbReference type="PROSITE" id="PS50812">
    <property type="entry name" value="PWWP"/>
    <property type="match status" value="1"/>
</dbReference>
<evidence type="ECO:0000313" key="9">
    <source>
        <dbReference type="EMBL" id="KAJ8435184.1"/>
    </source>
</evidence>
<reference evidence="9" key="1">
    <citation type="submission" date="2022-04" db="EMBL/GenBank/DDBJ databases">
        <title>Carnegiea gigantea Genome sequencing and assembly v2.</title>
        <authorList>
            <person name="Copetti D."/>
            <person name="Sanderson M.J."/>
            <person name="Burquez A."/>
            <person name="Wojciechowski M.F."/>
        </authorList>
    </citation>
    <scope>NUCLEOTIDE SEQUENCE</scope>
    <source>
        <strain evidence="9">SGP5-SGP5p</strain>
        <tissue evidence="9">Aerial part</tissue>
    </source>
</reference>
<keyword evidence="3" id="KW-0862">Zinc</keyword>
<dbReference type="CDD" id="cd20143">
    <property type="entry name" value="PWWP_AtATX3-like"/>
    <property type="match status" value="1"/>
</dbReference>
<evidence type="ECO:0000256" key="6">
    <source>
        <dbReference type="SAM" id="Phobius"/>
    </source>
</evidence>
<evidence type="ECO:0000256" key="1">
    <source>
        <dbReference type="ARBA" id="ARBA00022723"/>
    </source>
</evidence>
<proteinExistence type="predicted"/>
<feature type="compositionally biased region" description="Basic and acidic residues" evidence="5">
    <location>
        <begin position="99"/>
        <end position="112"/>
    </location>
</feature>
<dbReference type="InterPro" id="IPR050701">
    <property type="entry name" value="Histone_Mod_Regulator"/>
</dbReference>
<dbReference type="InterPro" id="IPR000313">
    <property type="entry name" value="PWWP_dom"/>
</dbReference>
<keyword evidence="10" id="KW-1185">Reference proteome</keyword>
<dbReference type="AlphaFoldDB" id="A0A9Q1K1Q5"/>
<keyword evidence="4" id="KW-0539">Nucleus</keyword>
<keyword evidence="1" id="KW-0479">Metal-binding</keyword>
<dbReference type="SUPFAM" id="SSF63748">
    <property type="entry name" value="Tudor/PWWP/MBT"/>
    <property type="match status" value="1"/>
</dbReference>
<sequence>MIIKRSLKSTMPTLKRCRVIQSSVHDDDGSSPDHHRKRRKQSAGGGYFPLSLLGEVAAGVIPFGGYGLHPIISGADSFRGFSASWCTEVSCSPGEVEESDSKRSEKTMEKTRPVAAVSKDNPRPPLVRTSRGSSSSDEEEYGNGYDDDDEDYEEHVSRRDRKGLNVRRYSGSRSTLTSLRERHWVEDMKPPVRLHSSSHGMLKENHHMVDNGSCDSEEFVSGDIVWAKSGKNDPAWPAIVINPSSQAPRQVLEYRVPKAVCVMFFGYSGNGRQRDYAWVKPERVFPFVDNVDRFQEQACLDGCVLSNFHKAIEEAFLAENGFTETLMNEISMAAGNSACVDSISRGMQEATGSNHYQELRHSNQARSRLQQNQTTCLVSSLNGLEKARDAQSCEGCGAGLPLKMKKAGKSPTSEGHFYCTTCAKSLRLKQYCGICKKIGKQSDSGKWNAGYILNFVALDLGATDYYCPDCKVKFNFELSDSENCQSKVRLNKNNDHFKLPDKVDVVCSGMEGIYFPSLHLVVCKCGFCGTEKQQLSDWERHTGSKVKNWKKSIRVKGSMLTLEQWMLQMAEYHAQAAASAKPPKKPSMKLRKQKLLSFLQEKYQPVYASGQQKDVLCVDGLRIGITIKSLSAIECYGARNVRDLTSWVCRACETPDIERECCLCPVKGGALKPTDVDTLWVHVTCAWFRPEVSFASDEKMEPALGILSIPSSIFVKVV</sequence>
<organism evidence="9 10">
    <name type="scientific">Carnegiea gigantea</name>
    <dbReference type="NCBI Taxonomy" id="171969"/>
    <lineage>
        <taxon>Eukaryota</taxon>
        <taxon>Viridiplantae</taxon>
        <taxon>Streptophyta</taxon>
        <taxon>Embryophyta</taxon>
        <taxon>Tracheophyta</taxon>
        <taxon>Spermatophyta</taxon>
        <taxon>Magnoliopsida</taxon>
        <taxon>eudicotyledons</taxon>
        <taxon>Gunneridae</taxon>
        <taxon>Pentapetalae</taxon>
        <taxon>Caryophyllales</taxon>
        <taxon>Cactineae</taxon>
        <taxon>Cactaceae</taxon>
        <taxon>Cactoideae</taxon>
        <taxon>Echinocereeae</taxon>
        <taxon>Carnegiea</taxon>
    </lineage>
</organism>
<feature type="compositionally biased region" description="Basic and acidic residues" evidence="5">
    <location>
        <begin position="24"/>
        <end position="33"/>
    </location>
</feature>
<feature type="region of interest" description="Disordered" evidence="5">
    <location>
        <begin position="22"/>
        <end position="44"/>
    </location>
</feature>
<dbReference type="PANTHER" id="PTHR13793">
    <property type="entry name" value="PHD FINGER PROTEINS"/>
    <property type="match status" value="1"/>
</dbReference>
<evidence type="ECO:0000256" key="5">
    <source>
        <dbReference type="SAM" id="MobiDB-lite"/>
    </source>
</evidence>
<dbReference type="InterPro" id="IPR034732">
    <property type="entry name" value="EPHD"/>
</dbReference>
<evidence type="ECO:0000256" key="4">
    <source>
        <dbReference type="ARBA" id="ARBA00023242"/>
    </source>
</evidence>
<accession>A0A9Q1K1Q5</accession>
<dbReference type="PANTHER" id="PTHR13793:SF132">
    <property type="entry name" value="HISTONE-LYSINE N-METHYLTRANSFERASE ATX5"/>
    <property type="match status" value="1"/>
</dbReference>
<evidence type="ECO:0000259" key="7">
    <source>
        <dbReference type="PROSITE" id="PS50812"/>
    </source>
</evidence>
<feature type="domain" description="PWWP" evidence="7">
    <location>
        <begin position="221"/>
        <end position="290"/>
    </location>
</feature>
<dbReference type="EMBL" id="JAKOGI010000428">
    <property type="protein sequence ID" value="KAJ8435184.1"/>
    <property type="molecule type" value="Genomic_DNA"/>
</dbReference>
<keyword evidence="6" id="KW-0472">Membrane</keyword>
<feature type="domain" description="PHD-type" evidence="8">
    <location>
        <begin position="658"/>
        <end position="718"/>
    </location>
</feature>
<comment type="caution">
    <text evidence="9">The sequence shown here is derived from an EMBL/GenBank/DDBJ whole genome shotgun (WGS) entry which is preliminary data.</text>
</comment>